<dbReference type="AlphaFoldDB" id="A0A9D1TXQ8"/>
<name>A0A9D1TXQ8_9BACT</name>
<protein>
    <recommendedName>
        <fullName evidence="3">Fibrobacter succinogenes major paralogous domain-containing protein</fullName>
    </recommendedName>
</protein>
<organism evidence="1 2">
    <name type="scientific">Candidatus Rikenella faecigallinarum</name>
    <dbReference type="NCBI Taxonomy" id="2838745"/>
    <lineage>
        <taxon>Bacteria</taxon>
        <taxon>Pseudomonadati</taxon>
        <taxon>Bacteroidota</taxon>
        <taxon>Bacteroidia</taxon>
        <taxon>Bacteroidales</taxon>
        <taxon>Rikenellaceae</taxon>
        <taxon>Rikenella</taxon>
    </lineage>
</organism>
<evidence type="ECO:0000313" key="2">
    <source>
        <dbReference type="Proteomes" id="UP000823926"/>
    </source>
</evidence>
<reference evidence="1" key="1">
    <citation type="journal article" date="2021" name="PeerJ">
        <title>Extensive microbial diversity within the chicken gut microbiome revealed by metagenomics and culture.</title>
        <authorList>
            <person name="Gilroy R."/>
            <person name="Ravi A."/>
            <person name="Getino M."/>
            <person name="Pursley I."/>
            <person name="Horton D.L."/>
            <person name="Alikhan N.F."/>
            <person name="Baker D."/>
            <person name="Gharbi K."/>
            <person name="Hall N."/>
            <person name="Watson M."/>
            <person name="Adriaenssens E.M."/>
            <person name="Foster-Nyarko E."/>
            <person name="Jarju S."/>
            <person name="Secka A."/>
            <person name="Antonio M."/>
            <person name="Oren A."/>
            <person name="Chaudhuri R.R."/>
            <person name="La Ragione R."/>
            <person name="Hildebrand F."/>
            <person name="Pallen M.J."/>
        </authorList>
    </citation>
    <scope>NUCLEOTIDE SEQUENCE</scope>
    <source>
        <strain evidence="1">ChiBcec15-1070</strain>
    </source>
</reference>
<accession>A0A9D1TXQ8</accession>
<reference evidence="1" key="2">
    <citation type="submission" date="2021-04" db="EMBL/GenBank/DDBJ databases">
        <authorList>
            <person name="Gilroy R."/>
        </authorList>
    </citation>
    <scope>NUCLEOTIDE SEQUENCE</scope>
    <source>
        <strain evidence="1">ChiBcec15-1070</strain>
    </source>
</reference>
<dbReference type="EMBL" id="DXHL01000003">
    <property type="protein sequence ID" value="HIW09935.1"/>
    <property type="molecule type" value="Genomic_DNA"/>
</dbReference>
<evidence type="ECO:0008006" key="3">
    <source>
        <dbReference type="Google" id="ProtNLM"/>
    </source>
</evidence>
<proteinExistence type="predicted"/>
<comment type="caution">
    <text evidence="1">The sequence shown here is derived from an EMBL/GenBank/DDBJ whole genome shotgun (WGS) entry which is preliminary data.</text>
</comment>
<sequence>MGGGRKDCFPGGDGSTIPPDAYSGTIPVPIYDINGETATIANVLIEDIISGTNTLSYSIQNPTTFICNPTAPYDWYTISGSQNNTLWGATTKSVYDPCPTGWHVPQDGTWNDFYDENAPYYILGVQTVTGDYNMTNGRVYKALTWYSSGGYRTYSNNTLRLVGLNGYWWSSTPSDTQSKYFYFFRNAVRPSNLYGRAYGYSVRCVQE</sequence>
<dbReference type="Proteomes" id="UP000823926">
    <property type="component" value="Unassembled WGS sequence"/>
</dbReference>
<evidence type="ECO:0000313" key="1">
    <source>
        <dbReference type="EMBL" id="HIW09935.1"/>
    </source>
</evidence>
<gene>
    <name evidence="1" type="ORF">H9888_00390</name>
</gene>